<dbReference type="Proteomes" id="UP000784294">
    <property type="component" value="Unassembled WGS sequence"/>
</dbReference>
<keyword evidence="3" id="KW-1185">Reference proteome</keyword>
<proteinExistence type="predicted"/>
<dbReference type="AlphaFoldDB" id="A0A3S5FD06"/>
<name>A0A3S5FD06_9PLAT</name>
<evidence type="ECO:0000313" key="2">
    <source>
        <dbReference type="EMBL" id="VEL15882.1"/>
    </source>
</evidence>
<comment type="caution">
    <text evidence="2">The sequence shown here is derived from an EMBL/GenBank/DDBJ whole genome shotgun (WGS) entry which is preliminary data.</text>
</comment>
<sequence length="113" mass="12181">MHSEKPPARGCVSRSGCRPIRVEGRTDQPKHSVGRVYSCLIGSIPNKPPGLFLMEPSKIWRHLASMPVHMSICMPVSLSPYLPSGSAVEVSSSFGSGEAYLTSRLSSRLIGSI</sequence>
<organism evidence="2 3">
    <name type="scientific">Protopolystoma xenopodis</name>
    <dbReference type="NCBI Taxonomy" id="117903"/>
    <lineage>
        <taxon>Eukaryota</taxon>
        <taxon>Metazoa</taxon>
        <taxon>Spiralia</taxon>
        <taxon>Lophotrochozoa</taxon>
        <taxon>Platyhelminthes</taxon>
        <taxon>Monogenea</taxon>
        <taxon>Polyopisthocotylea</taxon>
        <taxon>Polystomatidea</taxon>
        <taxon>Polystomatidae</taxon>
        <taxon>Protopolystoma</taxon>
    </lineage>
</organism>
<dbReference type="EMBL" id="CAAALY010026281">
    <property type="protein sequence ID" value="VEL15882.1"/>
    <property type="molecule type" value="Genomic_DNA"/>
</dbReference>
<feature type="region of interest" description="Disordered" evidence="1">
    <location>
        <begin position="1"/>
        <end position="29"/>
    </location>
</feature>
<protein>
    <submittedName>
        <fullName evidence="2">Uncharacterized protein</fullName>
    </submittedName>
</protein>
<reference evidence="2" key="1">
    <citation type="submission" date="2018-11" db="EMBL/GenBank/DDBJ databases">
        <authorList>
            <consortium name="Pathogen Informatics"/>
        </authorList>
    </citation>
    <scope>NUCLEOTIDE SEQUENCE</scope>
</reference>
<gene>
    <name evidence="2" type="ORF">PXEA_LOCUS9322</name>
</gene>
<accession>A0A3S5FD06</accession>
<evidence type="ECO:0000313" key="3">
    <source>
        <dbReference type="Proteomes" id="UP000784294"/>
    </source>
</evidence>
<evidence type="ECO:0000256" key="1">
    <source>
        <dbReference type="SAM" id="MobiDB-lite"/>
    </source>
</evidence>
<feature type="compositionally biased region" description="Basic and acidic residues" evidence="1">
    <location>
        <begin position="20"/>
        <end position="29"/>
    </location>
</feature>